<name>A0ACC0B5I9_CATRO</name>
<sequence>MNNTSIESIVVGFGLDGVLFDILRDKCLGKFVENVVYLFSFLDTFMENHNDFVFLNQLMSFLSGQVEFSCNEQKLSNVINSLNTLFENTFRFQFYHLHFKEFLLKDFENRMGANLELFKVNPLAFEKSTSRKEAFEQVCKDFGVGHLYYHRPFKEWDVKSYANIGKYVFCVEMSAFEMGSFHGLTRFYVRFIKDLSTIARSLVDVTKKMTGETRSPHLEFSYHSSILYFSFEVDYDQFEGFDNEEQAPKLFIVSTVSKDYLRQQFGCEKGARLRSLAPTANGRPYPVTPHLVGTSGDLKSAVVMNVEVGV</sequence>
<protein>
    <submittedName>
        <fullName evidence="1">Uncharacterized protein</fullName>
    </submittedName>
</protein>
<proteinExistence type="predicted"/>
<evidence type="ECO:0000313" key="1">
    <source>
        <dbReference type="EMBL" id="KAI5667909.1"/>
    </source>
</evidence>
<dbReference type="EMBL" id="CM044704">
    <property type="protein sequence ID" value="KAI5667909.1"/>
    <property type="molecule type" value="Genomic_DNA"/>
</dbReference>
<organism evidence="1 2">
    <name type="scientific">Catharanthus roseus</name>
    <name type="common">Madagascar periwinkle</name>
    <name type="synonym">Vinca rosea</name>
    <dbReference type="NCBI Taxonomy" id="4058"/>
    <lineage>
        <taxon>Eukaryota</taxon>
        <taxon>Viridiplantae</taxon>
        <taxon>Streptophyta</taxon>
        <taxon>Embryophyta</taxon>
        <taxon>Tracheophyta</taxon>
        <taxon>Spermatophyta</taxon>
        <taxon>Magnoliopsida</taxon>
        <taxon>eudicotyledons</taxon>
        <taxon>Gunneridae</taxon>
        <taxon>Pentapetalae</taxon>
        <taxon>asterids</taxon>
        <taxon>lamiids</taxon>
        <taxon>Gentianales</taxon>
        <taxon>Apocynaceae</taxon>
        <taxon>Rauvolfioideae</taxon>
        <taxon>Vinceae</taxon>
        <taxon>Catharanthinae</taxon>
        <taxon>Catharanthus</taxon>
    </lineage>
</organism>
<accession>A0ACC0B5I9</accession>
<dbReference type="Proteomes" id="UP001060085">
    <property type="component" value="Linkage Group LG04"/>
</dbReference>
<evidence type="ECO:0000313" key="2">
    <source>
        <dbReference type="Proteomes" id="UP001060085"/>
    </source>
</evidence>
<comment type="caution">
    <text evidence="1">The sequence shown here is derived from an EMBL/GenBank/DDBJ whole genome shotgun (WGS) entry which is preliminary data.</text>
</comment>
<reference evidence="2" key="1">
    <citation type="journal article" date="2023" name="Nat. Plants">
        <title>Single-cell RNA sequencing provides a high-resolution roadmap for understanding the multicellular compartmentation of specialized metabolism.</title>
        <authorList>
            <person name="Sun S."/>
            <person name="Shen X."/>
            <person name="Li Y."/>
            <person name="Li Y."/>
            <person name="Wang S."/>
            <person name="Li R."/>
            <person name="Zhang H."/>
            <person name="Shen G."/>
            <person name="Guo B."/>
            <person name="Wei J."/>
            <person name="Xu J."/>
            <person name="St-Pierre B."/>
            <person name="Chen S."/>
            <person name="Sun C."/>
        </authorList>
    </citation>
    <scope>NUCLEOTIDE SEQUENCE [LARGE SCALE GENOMIC DNA]</scope>
</reference>
<keyword evidence="2" id="KW-1185">Reference proteome</keyword>
<gene>
    <name evidence="1" type="ORF">M9H77_17762</name>
</gene>